<gene>
    <name evidence="2" type="ORF">NDU88_000676</name>
</gene>
<feature type="compositionally biased region" description="Basic residues" evidence="1">
    <location>
        <begin position="46"/>
        <end position="71"/>
    </location>
</feature>
<accession>A0AAV7THV8</accession>
<evidence type="ECO:0000256" key="1">
    <source>
        <dbReference type="SAM" id="MobiDB-lite"/>
    </source>
</evidence>
<feature type="region of interest" description="Disordered" evidence="1">
    <location>
        <begin position="1"/>
        <end position="71"/>
    </location>
</feature>
<dbReference type="EMBL" id="JANPWB010000006">
    <property type="protein sequence ID" value="KAJ1175388.1"/>
    <property type="molecule type" value="Genomic_DNA"/>
</dbReference>
<evidence type="ECO:0000313" key="2">
    <source>
        <dbReference type="EMBL" id="KAJ1175388.1"/>
    </source>
</evidence>
<organism evidence="2 3">
    <name type="scientific">Pleurodeles waltl</name>
    <name type="common">Iberian ribbed newt</name>
    <dbReference type="NCBI Taxonomy" id="8319"/>
    <lineage>
        <taxon>Eukaryota</taxon>
        <taxon>Metazoa</taxon>
        <taxon>Chordata</taxon>
        <taxon>Craniata</taxon>
        <taxon>Vertebrata</taxon>
        <taxon>Euteleostomi</taxon>
        <taxon>Amphibia</taxon>
        <taxon>Batrachia</taxon>
        <taxon>Caudata</taxon>
        <taxon>Salamandroidea</taxon>
        <taxon>Salamandridae</taxon>
        <taxon>Pleurodelinae</taxon>
        <taxon>Pleurodeles</taxon>
    </lineage>
</organism>
<dbReference type="AlphaFoldDB" id="A0AAV7THV8"/>
<comment type="caution">
    <text evidence="2">The sequence shown here is derived from an EMBL/GenBank/DDBJ whole genome shotgun (WGS) entry which is preliminary data.</text>
</comment>
<sequence>MGARRPGHQSCESRGLTGCPSGSRSHSRSRLCTIAAAVPLLPSPQKHVRGRGQHQARPHGARPQRRSRPPP</sequence>
<dbReference type="Proteomes" id="UP001066276">
    <property type="component" value="Chromosome 3_2"/>
</dbReference>
<name>A0AAV7THV8_PLEWA</name>
<protein>
    <submittedName>
        <fullName evidence="2">Uncharacterized protein</fullName>
    </submittedName>
</protein>
<proteinExistence type="predicted"/>
<keyword evidence="3" id="KW-1185">Reference proteome</keyword>
<evidence type="ECO:0000313" key="3">
    <source>
        <dbReference type="Proteomes" id="UP001066276"/>
    </source>
</evidence>
<reference evidence="2" key="1">
    <citation type="journal article" date="2022" name="bioRxiv">
        <title>Sequencing and chromosome-scale assembly of the giantPleurodeles waltlgenome.</title>
        <authorList>
            <person name="Brown T."/>
            <person name="Elewa A."/>
            <person name="Iarovenko S."/>
            <person name="Subramanian E."/>
            <person name="Araus A.J."/>
            <person name="Petzold A."/>
            <person name="Susuki M."/>
            <person name="Suzuki K.-i.T."/>
            <person name="Hayashi T."/>
            <person name="Toyoda A."/>
            <person name="Oliveira C."/>
            <person name="Osipova E."/>
            <person name="Leigh N.D."/>
            <person name="Simon A."/>
            <person name="Yun M.H."/>
        </authorList>
    </citation>
    <scope>NUCLEOTIDE SEQUENCE</scope>
    <source>
        <strain evidence="2">20211129_DDA</strain>
        <tissue evidence="2">Liver</tissue>
    </source>
</reference>